<evidence type="ECO:0000313" key="6">
    <source>
        <dbReference type="EMBL" id="GAA4354589.1"/>
    </source>
</evidence>
<dbReference type="CDD" id="cd00092">
    <property type="entry name" value="HTH_CRP"/>
    <property type="match status" value="1"/>
</dbReference>
<feature type="domain" description="Cyclic nucleotide-binding" evidence="4">
    <location>
        <begin position="20"/>
        <end position="97"/>
    </location>
</feature>
<proteinExistence type="predicted"/>
<sequence length="238" mass="26813">MNSQHIKVACSSCNLRELCMPAGLDAGDLARIDAIVARRRKVKRRETLFRTGDPFTSLFAIRSGFFKTRVASEDGRDQVTGFQMAGEIIGLDGIVNDQHSCDAVALEDAEVCVMPFHQIEALSREVQALQRHVHQIMSREIVREHGVMLLLGSMRAEERLAAFLLNLVQRLHARGFSQSEFILRMTREEIGSYLGLTLETVSRTMSKFMSDGILDIDQRRVRIVDPEGLRRMINPPGC</sequence>
<protein>
    <submittedName>
        <fullName evidence="6">Fumarate/nitrate reduction transcriptional regulator Fnr</fullName>
    </submittedName>
</protein>
<dbReference type="Gene3D" id="1.10.10.10">
    <property type="entry name" value="Winged helix-like DNA-binding domain superfamily/Winged helix DNA-binding domain"/>
    <property type="match status" value="1"/>
</dbReference>
<evidence type="ECO:0000259" key="5">
    <source>
        <dbReference type="PROSITE" id="PS51063"/>
    </source>
</evidence>
<comment type="caution">
    <text evidence="6">The sequence shown here is derived from an EMBL/GenBank/DDBJ whole genome shotgun (WGS) entry which is preliminary data.</text>
</comment>
<gene>
    <name evidence="6" type="primary">fnr</name>
    <name evidence="6" type="ORF">GCM10023165_45930</name>
</gene>
<dbReference type="CDD" id="cd00038">
    <property type="entry name" value="CAP_ED"/>
    <property type="match status" value="1"/>
</dbReference>
<dbReference type="PANTHER" id="PTHR24567">
    <property type="entry name" value="CRP FAMILY TRANSCRIPTIONAL REGULATORY PROTEIN"/>
    <property type="match status" value="1"/>
</dbReference>
<dbReference type="InterPro" id="IPR012318">
    <property type="entry name" value="HTH_CRP"/>
</dbReference>
<dbReference type="PRINTS" id="PR00034">
    <property type="entry name" value="HTHCRP"/>
</dbReference>
<dbReference type="InterPro" id="IPR036390">
    <property type="entry name" value="WH_DNA-bd_sf"/>
</dbReference>
<dbReference type="InterPro" id="IPR014710">
    <property type="entry name" value="RmlC-like_jellyroll"/>
</dbReference>
<dbReference type="PROSITE" id="PS50042">
    <property type="entry name" value="CNMP_BINDING_3"/>
    <property type="match status" value="1"/>
</dbReference>
<dbReference type="EMBL" id="BAABGJ010000080">
    <property type="protein sequence ID" value="GAA4354589.1"/>
    <property type="molecule type" value="Genomic_DNA"/>
</dbReference>
<keyword evidence="7" id="KW-1185">Reference proteome</keyword>
<name>A0ABP8IA25_9BURK</name>
<reference evidence="7" key="1">
    <citation type="journal article" date="2019" name="Int. J. Syst. Evol. Microbiol.">
        <title>The Global Catalogue of Microorganisms (GCM) 10K type strain sequencing project: providing services to taxonomists for standard genome sequencing and annotation.</title>
        <authorList>
            <consortium name="The Broad Institute Genomics Platform"/>
            <consortium name="The Broad Institute Genome Sequencing Center for Infectious Disease"/>
            <person name="Wu L."/>
            <person name="Ma J."/>
        </authorList>
    </citation>
    <scope>NUCLEOTIDE SEQUENCE [LARGE SCALE GENOMIC DNA]</scope>
    <source>
        <strain evidence="7">JCM 17804</strain>
    </source>
</reference>
<accession>A0ABP8IA25</accession>
<dbReference type="PROSITE" id="PS51063">
    <property type="entry name" value="HTH_CRP_2"/>
    <property type="match status" value="1"/>
</dbReference>
<evidence type="ECO:0000313" key="7">
    <source>
        <dbReference type="Proteomes" id="UP001500975"/>
    </source>
</evidence>
<evidence type="ECO:0000256" key="1">
    <source>
        <dbReference type="ARBA" id="ARBA00023015"/>
    </source>
</evidence>
<feature type="domain" description="HTH crp-type" evidence="5">
    <location>
        <begin position="154"/>
        <end position="227"/>
    </location>
</feature>
<dbReference type="InterPro" id="IPR050397">
    <property type="entry name" value="Env_Response_Regulators"/>
</dbReference>
<dbReference type="InterPro" id="IPR036388">
    <property type="entry name" value="WH-like_DNA-bd_sf"/>
</dbReference>
<keyword evidence="2" id="KW-0238">DNA-binding</keyword>
<dbReference type="InterPro" id="IPR000595">
    <property type="entry name" value="cNMP-bd_dom"/>
</dbReference>
<dbReference type="PANTHER" id="PTHR24567:SF75">
    <property type="entry name" value="FUMARATE AND NITRATE REDUCTION REGULATORY PROTEIN"/>
    <property type="match status" value="1"/>
</dbReference>
<keyword evidence="1" id="KW-0805">Transcription regulation</keyword>
<dbReference type="Proteomes" id="UP001500975">
    <property type="component" value="Unassembled WGS sequence"/>
</dbReference>
<dbReference type="SMART" id="SM00100">
    <property type="entry name" value="cNMP"/>
    <property type="match status" value="1"/>
</dbReference>
<dbReference type="Pfam" id="PF13545">
    <property type="entry name" value="HTH_Crp_2"/>
    <property type="match status" value="1"/>
</dbReference>
<evidence type="ECO:0000256" key="3">
    <source>
        <dbReference type="ARBA" id="ARBA00023163"/>
    </source>
</evidence>
<evidence type="ECO:0000259" key="4">
    <source>
        <dbReference type="PROSITE" id="PS50042"/>
    </source>
</evidence>
<dbReference type="Gene3D" id="2.60.120.10">
    <property type="entry name" value="Jelly Rolls"/>
    <property type="match status" value="1"/>
</dbReference>
<dbReference type="InterPro" id="IPR018335">
    <property type="entry name" value="Tscrpt_reg_HTH_Crp-type_CS"/>
</dbReference>
<keyword evidence="3" id="KW-0804">Transcription</keyword>
<dbReference type="SMART" id="SM00419">
    <property type="entry name" value="HTH_CRP"/>
    <property type="match status" value="1"/>
</dbReference>
<dbReference type="NCBIfam" id="NF008365">
    <property type="entry name" value="PRK11161.1"/>
    <property type="match status" value="1"/>
</dbReference>
<dbReference type="PROSITE" id="PS00042">
    <property type="entry name" value="HTH_CRP_1"/>
    <property type="match status" value="1"/>
</dbReference>
<organism evidence="6 7">
    <name type="scientific">Variovorax defluvii</name>
    <dbReference type="NCBI Taxonomy" id="913761"/>
    <lineage>
        <taxon>Bacteria</taxon>
        <taxon>Pseudomonadati</taxon>
        <taxon>Pseudomonadota</taxon>
        <taxon>Betaproteobacteria</taxon>
        <taxon>Burkholderiales</taxon>
        <taxon>Comamonadaceae</taxon>
        <taxon>Variovorax</taxon>
    </lineage>
</organism>
<dbReference type="RefSeq" id="WP_345540884.1">
    <property type="nucleotide sequence ID" value="NZ_BAABGJ010000080.1"/>
</dbReference>
<dbReference type="SUPFAM" id="SSF51206">
    <property type="entry name" value="cAMP-binding domain-like"/>
    <property type="match status" value="1"/>
</dbReference>
<dbReference type="SUPFAM" id="SSF46785">
    <property type="entry name" value="Winged helix' DNA-binding domain"/>
    <property type="match status" value="1"/>
</dbReference>
<dbReference type="InterPro" id="IPR018490">
    <property type="entry name" value="cNMP-bd_dom_sf"/>
</dbReference>
<evidence type="ECO:0000256" key="2">
    <source>
        <dbReference type="ARBA" id="ARBA00023125"/>
    </source>
</evidence>
<dbReference type="Pfam" id="PF00027">
    <property type="entry name" value="cNMP_binding"/>
    <property type="match status" value="1"/>
</dbReference>